<dbReference type="RefSeq" id="WP_344233435.1">
    <property type="nucleotide sequence ID" value="NZ_BAAAPH010000006.1"/>
</dbReference>
<feature type="transmembrane region" description="Helical" evidence="7">
    <location>
        <begin position="145"/>
        <end position="166"/>
    </location>
</feature>
<dbReference type="PROSITE" id="PS50893">
    <property type="entry name" value="ABC_TRANSPORTER_2"/>
    <property type="match status" value="1"/>
</dbReference>
<evidence type="ECO:0000313" key="11">
    <source>
        <dbReference type="Proteomes" id="UP001501705"/>
    </source>
</evidence>
<comment type="caution">
    <text evidence="10">The sequence shown here is derived from an EMBL/GenBank/DDBJ whole genome shotgun (WGS) entry which is preliminary data.</text>
</comment>
<protein>
    <submittedName>
        <fullName evidence="10">ABC transporter ATP-binding protein</fullName>
    </submittedName>
</protein>
<dbReference type="InterPro" id="IPR003593">
    <property type="entry name" value="AAA+_ATPase"/>
</dbReference>
<dbReference type="Gene3D" id="1.20.1560.10">
    <property type="entry name" value="ABC transporter type 1, transmembrane domain"/>
    <property type="match status" value="1"/>
</dbReference>
<organism evidence="10 11">
    <name type="scientific">Kribbella hippodromi</name>
    <dbReference type="NCBI Taxonomy" id="434347"/>
    <lineage>
        <taxon>Bacteria</taxon>
        <taxon>Bacillati</taxon>
        <taxon>Actinomycetota</taxon>
        <taxon>Actinomycetes</taxon>
        <taxon>Propionibacteriales</taxon>
        <taxon>Kribbellaceae</taxon>
        <taxon>Kribbella</taxon>
    </lineage>
</organism>
<name>A0ABN2CY42_9ACTN</name>
<evidence type="ECO:0000256" key="6">
    <source>
        <dbReference type="ARBA" id="ARBA00023136"/>
    </source>
</evidence>
<dbReference type="Gene3D" id="3.40.50.300">
    <property type="entry name" value="P-loop containing nucleotide triphosphate hydrolases"/>
    <property type="match status" value="1"/>
</dbReference>
<dbReference type="InterPro" id="IPR039421">
    <property type="entry name" value="Type_1_exporter"/>
</dbReference>
<feature type="transmembrane region" description="Helical" evidence="7">
    <location>
        <begin position="172"/>
        <end position="189"/>
    </location>
</feature>
<evidence type="ECO:0000256" key="5">
    <source>
        <dbReference type="ARBA" id="ARBA00022989"/>
    </source>
</evidence>
<keyword evidence="5 7" id="KW-1133">Transmembrane helix</keyword>
<evidence type="ECO:0000256" key="1">
    <source>
        <dbReference type="ARBA" id="ARBA00004651"/>
    </source>
</evidence>
<evidence type="ECO:0000259" key="9">
    <source>
        <dbReference type="PROSITE" id="PS50929"/>
    </source>
</evidence>
<evidence type="ECO:0000256" key="4">
    <source>
        <dbReference type="ARBA" id="ARBA00022840"/>
    </source>
</evidence>
<dbReference type="CDD" id="cd07346">
    <property type="entry name" value="ABC_6TM_exporters"/>
    <property type="match status" value="1"/>
</dbReference>
<reference evidence="10 11" key="1">
    <citation type="journal article" date="2019" name="Int. J. Syst. Evol. Microbiol.">
        <title>The Global Catalogue of Microorganisms (GCM) 10K type strain sequencing project: providing services to taxonomists for standard genome sequencing and annotation.</title>
        <authorList>
            <consortium name="The Broad Institute Genomics Platform"/>
            <consortium name="The Broad Institute Genome Sequencing Center for Infectious Disease"/>
            <person name="Wu L."/>
            <person name="Ma J."/>
        </authorList>
    </citation>
    <scope>NUCLEOTIDE SEQUENCE [LARGE SCALE GENOMIC DNA]</scope>
    <source>
        <strain evidence="10 11">JCM 15572</strain>
    </source>
</reference>
<dbReference type="Pfam" id="PF00005">
    <property type="entry name" value="ABC_tran"/>
    <property type="match status" value="1"/>
</dbReference>
<dbReference type="Proteomes" id="UP001501705">
    <property type="component" value="Unassembled WGS sequence"/>
</dbReference>
<sequence>MSSQLLVAPPAEVRSAAARDLRADRTAVIGLALVNGLAAAAGLVGPWLLGRIIDTIQAGSGNVLSTVDRLAFGAVLFTVVQTVLSWWALKIGYRFGERTAARVRERFLRRTLALPPRVADHLPSGDLIARGSTDASRVAMTLRSAVPEVLVAIVHALFLIVAVLVLDPRLGLCGLASLIGVGAAVRWYLRRARPVYLAAAGAEAGLAEVVTSTAKGARTVELLGLEDRRTEATETAIGQARTARLGALWLRTILFPWSEIALTLPVAGVLLIGGALYTNDLVSLGVVVTAAVYLRQLVGPLDTLMLWIEQLQGAAASYARVEGLADIPQADPPRARDVDGDRIRVQDVRYSYTGVRDVLRGIDLSVQPGERLAIVGTSGAGKSTLARLLAGLDRPHTGSVTIGGTPVADLPPDQLREHVVLITQDHHVFHDSLRDNLLIAKPTATDAELHAALQAVGATWPTEGPPAAQEHELSAGWGSGLDVVLGRDTILGDAEAQQLSLARVVLADPHTLILDEATALLDPKTARQTEQSLAAVLEGRTVIAIAHRLQTAHDADRIAVMEAGELVELGTHDELVSADGVYGKLWRTWHGDDPDDTTPLTKTSTR</sequence>
<evidence type="ECO:0000256" key="3">
    <source>
        <dbReference type="ARBA" id="ARBA00022741"/>
    </source>
</evidence>
<proteinExistence type="predicted"/>
<keyword evidence="3" id="KW-0547">Nucleotide-binding</keyword>
<dbReference type="EMBL" id="BAAAPH010000006">
    <property type="protein sequence ID" value="GAA1565917.1"/>
    <property type="molecule type" value="Genomic_DNA"/>
</dbReference>
<evidence type="ECO:0000259" key="8">
    <source>
        <dbReference type="PROSITE" id="PS50893"/>
    </source>
</evidence>
<dbReference type="SMART" id="SM00382">
    <property type="entry name" value="AAA"/>
    <property type="match status" value="1"/>
</dbReference>
<gene>
    <name evidence="10" type="ORF">GCM10009804_23270</name>
</gene>
<dbReference type="InterPro" id="IPR027417">
    <property type="entry name" value="P-loop_NTPase"/>
</dbReference>
<dbReference type="InterPro" id="IPR036640">
    <property type="entry name" value="ABC1_TM_sf"/>
</dbReference>
<dbReference type="PROSITE" id="PS50929">
    <property type="entry name" value="ABC_TM1F"/>
    <property type="match status" value="1"/>
</dbReference>
<feature type="transmembrane region" description="Helical" evidence="7">
    <location>
        <begin position="70"/>
        <end position="89"/>
    </location>
</feature>
<feature type="domain" description="ABC transporter" evidence="8">
    <location>
        <begin position="343"/>
        <end position="588"/>
    </location>
</feature>
<evidence type="ECO:0000313" key="10">
    <source>
        <dbReference type="EMBL" id="GAA1565917.1"/>
    </source>
</evidence>
<dbReference type="SUPFAM" id="SSF90123">
    <property type="entry name" value="ABC transporter transmembrane region"/>
    <property type="match status" value="1"/>
</dbReference>
<keyword evidence="2 7" id="KW-0812">Transmembrane</keyword>
<dbReference type="Pfam" id="PF00664">
    <property type="entry name" value="ABC_membrane"/>
    <property type="match status" value="1"/>
</dbReference>
<keyword evidence="4 10" id="KW-0067">ATP-binding</keyword>
<comment type="subcellular location">
    <subcellularLocation>
        <location evidence="1">Cell membrane</location>
        <topology evidence="1">Multi-pass membrane protein</topology>
    </subcellularLocation>
</comment>
<feature type="transmembrane region" description="Helical" evidence="7">
    <location>
        <begin position="254"/>
        <end position="275"/>
    </location>
</feature>
<dbReference type="PANTHER" id="PTHR43394:SF1">
    <property type="entry name" value="ATP-BINDING CASSETTE SUB-FAMILY B MEMBER 10, MITOCHONDRIAL"/>
    <property type="match status" value="1"/>
</dbReference>
<dbReference type="GO" id="GO:0005524">
    <property type="term" value="F:ATP binding"/>
    <property type="evidence" value="ECO:0007669"/>
    <property type="project" value="UniProtKB-KW"/>
</dbReference>
<feature type="domain" description="ABC transmembrane type-1" evidence="9">
    <location>
        <begin position="29"/>
        <end position="313"/>
    </location>
</feature>
<dbReference type="InterPro" id="IPR003439">
    <property type="entry name" value="ABC_transporter-like_ATP-bd"/>
</dbReference>
<accession>A0ABN2CY42</accession>
<dbReference type="PANTHER" id="PTHR43394">
    <property type="entry name" value="ATP-DEPENDENT PERMEASE MDL1, MITOCHONDRIAL"/>
    <property type="match status" value="1"/>
</dbReference>
<keyword evidence="11" id="KW-1185">Reference proteome</keyword>
<evidence type="ECO:0000256" key="2">
    <source>
        <dbReference type="ARBA" id="ARBA00022692"/>
    </source>
</evidence>
<evidence type="ECO:0000256" key="7">
    <source>
        <dbReference type="SAM" id="Phobius"/>
    </source>
</evidence>
<feature type="transmembrane region" description="Helical" evidence="7">
    <location>
        <begin position="28"/>
        <end position="50"/>
    </location>
</feature>
<keyword evidence="6 7" id="KW-0472">Membrane</keyword>
<dbReference type="SUPFAM" id="SSF52540">
    <property type="entry name" value="P-loop containing nucleoside triphosphate hydrolases"/>
    <property type="match status" value="1"/>
</dbReference>
<dbReference type="InterPro" id="IPR011527">
    <property type="entry name" value="ABC1_TM_dom"/>
</dbReference>